<dbReference type="Proteomes" id="UP000006906">
    <property type="component" value="Chromosome 12"/>
</dbReference>
<dbReference type="KEGG" id="cre:CHLRE_12g512550v5"/>
<dbReference type="Gramene" id="PNW74729">
    <property type="protein sequence ID" value="PNW74729"/>
    <property type="gene ID" value="CHLRE_12g512550v5"/>
</dbReference>
<dbReference type="GO" id="GO:0000470">
    <property type="term" value="P:maturation of LSU-rRNA"/>
    <property type="evidence" value="ECO:0000318"/>
    <property type="project" value="GO_Central"/>
</dbReference>
<dbReference type="GO" id="GO:0030490">
    <property type="term" value="P:maturation of SSU-rRNA"/>
    <property type="evidence" value="ECO:0000318"/>
    <property type="project" value="GO_Central"/>
</dbReference>
<dbReference type="RefSeq" id="XP_042918110.1">
    <property type="nucleotide sequence ID" value="XM_043068257.1"/>
</dbReference>
<protein>
    <submittedName>
        <fullName evidence="3">Uncharacterized protein</fullName>
    </submittedName>
</protein>
<comment type="subunit">
    <text evidence="2">Interacts with TRM9.</text>
</comment>
<name>A0A2K3D2I0_CHLRE</name>
<comment type="similarity">
    <text evidence="1">Belongs to the TRM112 family.</text>
</comment>
<dbReference type="PANTHER" id="PTHR12773">
    <property type="entry name" value="UPF0315 PROTEIN-RELATED"/>
    <property type="match status" value="1"/>
</dbReference>
<sequence>MKLLTHNMLSCHIKNVRNGYPFLIEVVKVSEHEADFDPDFLKHIFPRINWPAFLQGAQSLGCREGLPEEAAESMLEDEGFLKRFHHALLEVFLEEGSLVCPETGRKFPVTKGIPNMLLNEDEC</sequence>
<dbReference type="EMBL" id="CM008973">
    <property type="protein sequence ID" value="PNW74729.1"/>
    <property type="molecule type" value="Genomic_DNA"/>
</dbReference>
<dbReference type="FunCoup" id="A0A2K3D2I0">
    <property type="interactions" value="1841"/>
</dbReference>
<dbReference type="AlphaFoldDB" id="A0A2K3D2I0"/>
<dbReference type="STRING" id="3055.A0A2K3D2I0"/>
<dbReference type="InterPro" id="IPR005651">
    <property type="entry name" value="Trm112-like"/>
</dbReference>
<dbReference type="GO" id="GO:0141106">
    <property type="term" value="F:tRNA methyltransferase activator activity"/>
    <property type="evidence" value="ECO:0000318"/>
    <property type="project" value="GO_Central"/>
</dbReference>
<dbReference type="PANTHER" id="PTHR12773:SF0">
    <property type="entry name" value="MULTIFUNCTIONAL METHYLTRANSFERASE SUBUNIT TRM112-LIKE PROTEIN"/>
    <property type="match status" value="1"/>
</dbReference>
<dbReference type="GO" id="GO:0043528">
    <property type="term" value="C:tRNA (m2G10) methyltransferase complex"/>
    <property type="evidence" value="ECO:0000318"/>
    <property type="project" value="GO_Central"/>
</dbReference>
<dbReference type="Gene3D" id="2.20.25.10">
    <property type="match status" value="1"/>
</dbReference>
<keyword evidence="4" id="KW-1185">Reference proteome</keyword>
<dbReference type="GO" id="GO:0005634">
    <property type="term" value="C:nucleus"/>
    <property type="evidence" value="ECO:0000318"/>
    <property type="project" value="GO_Central"/>
</dbReference>
<dbReference type="GO" id="GO:0046982">
    <property type="term" value="F:protein heterodimerization activity"/>
    <property type="evidence" value="ECO:0007669"/>
    <property type="project" value="InterPro"/>
</dbReference>
<dbReference type="GO" id="GO:0005737">
    <property type="term" value="C:cytoplasm"/>
    <property type="evidence" value="ECO:0000318"/>
    <property type="project" value="GO_Central"/>
</dbReference>
<dbReference type="OrthoDB" id="2187549at2759"/>
<dbReference type="SUPFAM" id="SSF158997">
    <property type="entry name" value="Trm112p-like"/>
    <property type="match status" value="1"/>
</dbReference>
<dbReference type="CDD" id="cd21089">
    <property type="entry name" value="Trm112-like"/>
    <property type="match status" value="1"/>
</dbReference>
<evidence type="ECO:0000313" key="4">
    <source>
        <dbReference type="Proteomes" id="UP000006906"/>
    </source>
</evidence>
<dbReference type="InParanoid" id="A0A2K3D2I0"/>
<dbReference type="Pfam" id="PF03966">
    <property type="entry name" value="Trm112p"/>
    <property type="match status" value="1"/>
</dbReference>
<evidence type="ECO:0000256" key="2">
    <source>
        <dbReference type="ARBA" id="ARBA00065633"/>
    </source>
</evidence>
<dbReference type="GeneID" id="5716606"/>
<dbReference type="FunFam" id="2.20.25.10:FF:000018">
    <property type="entry name" value="Multifunctional methyltransferase subunit TRM112-like B"/>
    <property type="match status" value="1"/>
</dbReference>
<dbReference type="ExpressionAtlas" id="A0A2K3D2I0">
    <property type="expression patterns" value="baseline and differential"/>
</dbReference>
<proteinExistence type="inferred from homology"/>
<dbReference type="GO" id="GO:2000234">
    <property type="term" value="P:positive regulation of rRNA processing"/>
    <property type="evidence" value="ECO:0000318"/>
    <property type="project" value="GO_Central"/>
</dbReference>
<accession>A0A2K3D2I0</accession>
<evidence type="ECO:0000313" key="3">
    <source>
        <dbReference type="EMBL" id="PNW74729.1"/>
    </source>
</evidence>
<gene>
    <name evidence="3" type="ORF">CHLRE_12g512550v5</name>
</gene>
<reference evidence="3 4" key="1">
    <citation type="journal article" date="2007" name="Science">
        <title>The Chlamydomonas genome reveals the evolution of key animal and plant functions.</title>
        <authorList>
            <person name="Merchant S.S."/>
            <person name="Prochnik S.E."/>
            <person name="Vallon O."/>
            <person name="Harris E.H."/>
            <person name="Karpowicz S.J."/>
            <person name="Witman G.B."/>
            <person name="Terry A."/>
            <person name="Salamov A."/>
            <person name="Fritz-Laylin L.K."/>
            <person name="Marechal-Drouard L."/>
            <person name="Marshall W.F."/>
            <person name="Qu L.H."/>
            <person name="Nelson D.R."/>
            <person name="Sanderfoot A.A."/>
            <person name="Spalding M.H."/>
            <person name="Kapitonov V.V."/>
            <person name="Ren Q."/>
            <person name="Ferris P."/>
            <person name="Lindquist E."/>
            <person name="Shapiro H."/>
            <person name="Lucas S.M."/>
            <person name="Grimwood J."/>
            <person name="Schmutz J."/>
            <person name="Cardol P."/>
            <person name="Cerutti H."/>
            <person name="Chanfreau G."/>
            <person name="Chen C.L."/>
            <person name="Cognat V."/>
            <person name="Croft M.T."/>
            <person name="Dent R."/>
            <person name="Dutcher S."/>
            <person name="Fernandez E."/>
            <person name="Fukuzawa H."/>
            <person name="Gonzalez-Ballester D."/>
            <person name="Gonzalez-Halphen D."/>
            <person name="Hallmann A."/>
            <person name="Hanikenne M."/>
            <person name="Hippler M."/>
            <person name="Inwood W."/>
            <person name="Jabbari K."/>
            <person name="Kalanon M."/>
            <person name="Kuras R."/>
            <person name="Lefebvre P.A."/>
            <person name="Lemaire S.D."/>
            <person name="Lobanov A.V."/>
            <person name="Lohr M."/>
            <person name="Manuell A."/>
            <person name="Meier I."/>
            <person name="Mets L."/>
            <person name="Mittag M."/>
            <person name="Mittelmeier T."/>
            <person name="Moroney J.V."/>
            <person name="Moseley J."/>
            <person name="Napoli C."/>
            <person name="Nedelcu A.M."/>
            <person name="Niyogi K."/>
            <person name="Novoselov S.V."/>
            <person name="Paulsen I.T."/>
            <person name="Pazour G."/>
            <person name="Purton S."/>
            <person name="Ral J.P."/>
            <person name="Riano-Pachon D.M."/>
            <person name="Riekhof W."/>
            <person name="Rymarquis L."/>
            <person name="Schroda M."/>
            <person name="Stern D."/>
            <person name="Umen J."/>
            <person name="Willows R."/>
            <person name="Wilson N."/>
            <person name="Zimmer S.L."/>
            <person name="Allmer J."/>
            <person name="Balk J."/>
            <person name="Bisova K."/>
            <person name="Chen C.J."/>
            <person name="Elias M."/>
            <person name="Gendler K."/>
            <person name="Hauser C."/>
            <person name="Lamb M.R."/>
            <person name="Ledford H."/>
            <person name="Long J.C."/>
            <person name="Minagawa J."/>
            <person name="Page M.D."/>
            <person name="Pan J."/>
            <person name="Pootakham W."/>
            <person name="Roje S."/>
            <person name="Rose A."/>
            <person name="Stahlberg E."/>
            <person name="Terauchi A.M."/>
            <person name="Yang P."/>
            <person name="Ball S."/>
            <person name="Bowler C."/>
            <person name="Dieckmann C.L."/>
            <person name="Gladyshev V.N."/>
            <person name="Green P."/>
            <person name="Jorgensen R."/>
            <person name="Mayfield S."/>
            <person name="Mueller-Roeber B."/>
            <person name="Rajamani S."/>
            <person name="Sayre R.T."/>
            <person name="Brokstein P."/>
            <person name="Dubchak I."/>
            <person name="Goodstein D."/>
            <person name="Hornick L."/>
            <person name="Huang Y.W."/>
            <person name="Jhaveri J."/>
            <person name="Luo Y."/>
            <person name="Martinez D."/>
            <person name="Ngau W.C."/>
            <person name="Otillar B."/>
            <person name="Poliakov A."/>
            <person name="Porter A."/>
            <person name="Szajkowski L."/>
            <person name="Werner G."/>
            <person name="Zhou K."/>
            <person name="Grigoriev I.V."/>
            <person name="Rokhsar D.S."/>
            <person name="Grossman A.R."/>
        </authorList>
    </citation>
    <scope>NUCLEOTIDE SEQUENCE [LARGE SCALE GENOMIC DNA]</scope>
    <source>
        <strain evidence="4">CC-503</strain>
    </source>
</reference>
<dbReference type="InterPro" id="IPR039127">
    <property type="entry name" value="Trm112"/>
</dbReference>
<dbReference type="PaxDb" id="3055-EDP05523"/>
<organism evidence="3 4">
    <name type="scientific">Chlamydomonas reinhardtii</name>
    <name type="common">Chlamydomonas smithii</name>
    <dbReference type="NCBI Taxonomy" id="3055"/>
    <lineage>
        <taxon>Eukaryota</taxon>
        <taxon>Viridiplantae</taxon>
        <taxon>Chlorophyta</taxon>
        <taxon>core chlorophytes</taxon>
        <taxon>Chlorophyceae</taxon>
        <taxon>CS clade</taxon>
        <taxon>Chlamydomonadales</taxon>
        <taxon>Chlamydomonadaceae</taxon>
        <taxon>Chlamydomonas</taxon>
    </lineage>
</organism>
<evidence type="ECO:0000256" key="1">
    <source>
        <dbReference type="ARBA" id="ARBA00007980"/>
    </source>
</evidence>